<feature type="region of interest" description="Disordered" evidence="1">
    <location>
        <begin position="162"/>
        <end position="189"/>
    </location>
</feature>
<evidence type="ECO:0000313" key="2">
    <source>
        <dbReference type="EMBL" id="SCW39198.1"/>
    </source>
</evidence>
<proteinExistence type="predicted"/>
<feature type="compositionally biased region" description="Basic and acidic residues" evidence="1">
    <location>
        <begin position="163"/>
        <end position="182"/>
    </location>
</feature>
<evidence type="ECO:0000313" key="3">
    <source>
        <dbReference type="Proteomes" id="UP000242418"/>
    </source>
</evidence>
<dbReference type="Proteomes" id="UP000242418">
    <property type="component" value="Unassembled WGS sequence"/>
</dbReference>
<evidence type="ECO:0000256" key="1">
    <source>
        <dbReference type="SAM" id="MobiDB-lite"/>
    </source>
</evidence>
<protein>
    <submittedName>
        <fullName evidence="2">Uncharacterized protein</fullName>
    </submittedName>
</protein>
<organism evidence="2 3">
    <name type="scientific">Pseudomonas peli</name>
    <dbReference type="NCBI Taxonomy" id="592361"/>
    <lineage>
        <taxon>Bacteria</taxon>
        <taxon>Pseudomonadati</taxon>
        <taxon>Pseudomonadota</taxon>
        <taxon>Gammaproteobacteria</taxon>
        <taxon>Pseudomonadales</taxon>
        <taxon>Pseudomonadaceae</taxon>
        <taxon>Pseudomonas</taxon>
    </lineage>
</organism>
<gene>
    <name evidence="2" type="ORF">SAMN05216370_0898</name>
</gene>
<reference evidence="2 3" key="1">
    <citation type="submission" date="2016-10" db="EMBL/GenBank/DDBJ databases">
        <authorList>
            <person name="Varghese N."/>
            <person name="Submissions S."/>
        </authorList>
    </citation>
    <scope>NUCLEOTIDE SEQUENCE [LARGE SCALE GENOMIC DNA]</scope>
    <source>
        <strain evidence="2 3">DSM 17833</strain>
    </source>
</reference>
<name>A0AB37Z3V7_9PSED</name>
<keyword evidence="3" id="KW-1185">Reference proteome</keyword>
<accession>A0AB37Z3V7</accession>
<comment type="caution">
    <text evidence="2">The sequence shown here is derived from an EMBL/GenBank/DDBJ whole genome shotgun (WGS) entry which is preliminary data.</text>
</comment>
<sequence>MNSRLNVTLQDPEVEPRSMKDDRDCFEALKLILRRLPINKFSYQISTLDRVLKIGDNEHDLINHSCIGQGEQINTLKLAQPSPNRLFLVLRPSRWAKRLTQFCHIVRGLPGHFRQPLCGNHVLKEQFLALCRLLLPNRPYSGENCGHSTNCLSPASRISCNTKKTEHNQKRPEKRSKAEPYPHGRQTNLSHPWLPFRRFHREHFSYQSELRVHGSSAYVHGGKT</sequence>
<dbReference type="AlphaFoldDB" id="A0AB37Z3V7"/>
<dbReference type="EMBL" id="FMTL01000001">
    <property type="protein sequence ID" value="SCW39198.1"/>
    <property type="molecule type" value="Genomic_DNA"/>
</dbReference>